<keyword evidence="2" id="KW-0408">Iron</keyword>
<dbReference type="RefSeq" id="WP_091437186.1">
    <property type="nucleotide sequence ID" value="NZ_BMMJ01000009.1"/>
</dbReference>
<gene>
    <name evidence="3" type="ORF">GA0070617_2752</name>
</gene>
<keyword evidence="2" id="KW-0349">Heme</keyword>
<evidence type="ECO:0000256" key="1">
    <source>
        <dbReference type="ARBA" id="ARBA00010617"/>
    </source>
</evidence>
<sequence>MTPSASGPRDALLRLFSPEGRANPYPLYRDLVEQTPVLPVGGDRVIVLGFQEGSDVLLDTQLFPVPDPGYADRSWPGWRNHPSTTLLYHSLLFRNPPDNQPARRLVSRFVNPRRVRLLRPMIERHVAAQVAALVAGDGPVDATRSFTTVPNSVMVELLGLPQDDVDQVMAWLDMFLERNEMHPPDRRLASADDAAVQLVSYVRKTCSGRSADDASLAGLLAAEDSLDEQDVVSNLIFVLSAGTVTTGSLLGSGLFQLARDNDLLGRLRADDVLLRSFVLETLRHDPPIQYGARVAATDTELGGLPIARGSLILVCLGAIGRDARRFANPDDFLADRFVGPGADPRDVLSFGLGTHRCAGAELALVTAETAFAHLARRVDALASVSPPQRQNRTVVRRFRRLEVQVTPAPGAGHAR</sequence>
<dbReference type="Gene3D" id="1.10.630.10">
    <property type="entry name" value="Cytochrome P450"/>
    <property type="match status" value="1"/>
</dbReference>
<proteinExistence type="inferred from homology"/>
<comment type="similarity">
    <text evidence="1 2">Belongs to the cytochrome P450 family.</text>
</comment>
<dbReference type="STRING" id="683228.GA0070617_2752"/>
<dbReference type="InterPro" id="IPR002397">
    <property type="entry name" value="Cyt_P450_B"/>
</dbReference>
<dbReference type="GO" id="GO:0004497">
    <property type="term" value="F:monooxygenase activity"/>
    <property type="evidence" value="ECO:0007669"/>
    <property type="project" value="UniProtKB-KW"/>
</dbReference>
<evidence type="ECO:0000313" key="3">
    <source>
        <dbReference type="EMBL" id="SCL54738.1"/>
    </source>
</evidence>
<dbReference type="InterPro" id="IPR001128">
    <property type="entry name" value="Cyt_P450"/>
</dbReference>
<dbReference type="Proteomes" id="UP000198937">
    <property type="component" value="Unassembled WGS sequence"/>
</dbReference>
<reference evidence="3 4" key="1">
    <citation type="submission" date="2016-06" db="EMBL/GenBank/DDBJ databases">
        <authorList>
            <person name="Kjaerup R.B."/>
            <person name="Dalgaard T.S."/>
            <person name="Juul-Madsen H.R."/>
        </authorList>
    </citation>
    <scope>NUCLEOTIDE SEQUENCE [LARGE SCALE GENOMIC DNA]</scope>
    <source>
        <strain evidence="3 4">DSM 45577</strain>
    </source>
</reference>
<dbReference type="PANTHER" id="PTHR46696">
    <property type="entry name" value="P450, PUTATIVE (EUROFUNG)-RELATED"/>
    <property type="match status" value="1"/>
</dbReference>
<dbReference type="InterPro" id="IPR017972">
    <property type="entry name" value="Cyt_P450_CS"/>
</dbReference>
<dbReference type="PROSITE" id="PS00086">
    <property type="entry name" value="CYTOCHROME_P450"/>
    <property type="match status" value="1"/>
</dbReference>
<keyword evidence="4" id="KW-1185">Reference proteome</keyword>
<dbReference type="Pfam" id="PF00067">
    <property type="entry name" value="p450"/>
    <property type="match status" value="1"/>
</dbReference>
<dbReference type="EMBL" id="FMIA01000002">
    <property type="protein sequence ID" value="SCL54738.1"/>
    <property type="molecule type" value="Genomic_DNA"/>
</dbReference>
<accession>A0A1C6UL87</accession>
<dbReference type="SUPFAM" id="SSF48264">
    <property type="entry name" value="Cytochrome P450"/>
    <property type="match status" value="1"/>
</dbReference>
<name>A0A1C6UL87_9ACTN</name>
<dbReference type="InterPro" id="IPR036396">
    <property type="entry name" value="Cyt_P450_sf"/>
</dbReference>
<dbReference type="PRINTS" id="PR00359">
    <property type="entry name" value="BP450"/>
</dbReference>
<dbReference type="GO" id="GO:0020037">
    <property type="term" value="F:heme binding"/>
    <property type="evidence" value="ECO:0007669"/>
    <property type="project" value="InterPro"/>
</dbReference>
<evidence type="ECO:0000256" key="2">
    <source>
        <dbReference type="RuleBase" id="RU000461"/>
    </source>
</evidence>
<dbReference type="PANTHER" id="PTHR46696:SF1">
    <property type="entry name" value="CYTOCHROME P450 YJIB-RELATED"/>
    <property type="match status" value="1"/>
</dbReference>
<keyword evidence="2" id="KW-0503">Monooxygenase</keyword>
<dbReference type="OrthoDB" id="502624at2"/>
<protein>
    <submittedName>
        <fullName evidence="3">Cytochrome P450</fullName>
    </submittedName>
</protein>
<organism evidence="3 4">
    <name type="scientific">Micromonospora yangpuensis</name>
    <dbReference type="NCBI Taxonomy" id="683228"/>
    <lineage>
        <taxon>Bacteria</taxon>
        <taxon>Bacillati</taxon>
        <taxon>Actinomycetota</taxon>
        <taxon>Actinomycetes</taxon>
        <taxon>Micromonosporales</taxon>
        <taxon>Micromonosporaceae</taxon>
        <taxon>Micromonospora</taxon>
    </lineage>
</organism>
<keyword evidence="2" id="KW-0479">Metal-binding</keyword>
<evidence type="ECO:0000313" key="4">
    <source>
        <dbReference type="Proteomes" id="UP000198937"/>
    </source>
</evidence>
<dbReference type="GO" id="GO:0016705">
    <property type="term" value="F:oxidoreductase activity, acting on paired donors, with incorporation or reduction of molecular oxygen"/>
    <property type="evidence" value="ECO:0007669"/>
    <property type="project" value="InterPro"/>
</dbReference>
<dbReference type="AlphaFoldDB" id="A0A1C6UL87"/>
<keyword evidence="2" id="KW-0560">Oxidoreductase</keyword>
<dbReference type="GO" id="GO:0005506">
    <property type="term" value="F:iron ion binding"/>
    <property type="evidence" value="ECO:0007669"/>
    <property type="project" value="InterPro"/>
</dbReference>